<dbReference type="InterPro" id="IPR011009">
    <property type="entry name" value="Kinase-like_dom_sf"/>
</dbReference>
<accession>A0A9W9N916</accession>
<feature type="compositionally biased region" description="Basic and acidic residues" evidence="1">
    <location>
        <begin position="230"/>
        <end position="241"/>
    </location>
</feature>
<name>A0A9W9N916_9EURO</name>
<feature type="compositionally biased region" description="Basic residues" evidence="1">
    <location>
        <begin position="457"/>
        <end position="468"/>
    </location>
</feature>
<keyword evidence="3" id="KW-1185">Reference proteome</keyword>
<gene>
    <name evidence="2" type="ORF">N7498_001922</name>
</gene>
<feature type="region of interest" description="Disordered" evidence="1">
    <location>
        <begin position="215"/>
        <end position="267"/>
    </location>
</feature>
<evidence type="ECO:0000313" key="2">
    <source>
        <dbReference type="EMBL" id="KAJ5215515.1"/>
    </source>
</evidence>
<evidence type="ECO:0000313" key="3">
    <source>
        <dbReference type="Proteomes" id="UP001150904"/>
    </source>
</evidence>
<protein>
    <recommendedName>
        <fullName evidence="4">Protein kinase domain-containing protein</fullName>
    </recommendedName>
</protein>
<dbReference type="CDD" id="cd06503">
    <property type="entry name" value="ATP-synt_Fo_b"/>
    <property type="match status" value="1"/>
</dbReference>
<dbReference type="SUPFAM" id="SSF56112">
    <property type="entry name" value="Protein kinase-like (PK-like)"/>
    <property type="match status" value="1"/>
</dbReference>
<sequence>MDDANTIAELRRQLEEQRQLREEAERLQEAEKHAREEAERLQEAEKHAREEAERLQEEAERLQEEEKQAREEAERRLEPNTLVGLLDRCHRSLSKSIQIETNATLTTQGTVTDPVNRLYPKRILPWLDFPRLQEEVWAKLEGAASFASRPLFPSNHQLDYVAANIQDKPIYSEASLRNFQRDTVENFVEMIIEALRADETLGRELCLHGRVAFHDRANPSENTGGSLEESLEHMRVDDALPSRRQRRGRGRGRKQAQQTRPARRRNRRADQFCVHVISNERQVPAYVVEFKAPHKLTEPELVAGLHEVELERDVIGREGDTFEFHATLLVSAVVTQIVSYMFDTGVRDGYICTGEAFVFLHIPEDPTVVLYHLCIPNKDVQADDEHGLHRTAVGQVLAFTLQALAAETPSQEWFDSAHEKLSTWEVEYLDVLRDIPETIRKDPPPSVYRPSSWTRSQKSHNTRSRARCKPGQSTPRASSREGGDSDEEPSSPSATAAARSRSSRGKESKSQALRKTQGRNAGRGNGGSSSQKRGQIGRPFCTVACIRGMAYGGALDRECPNSHDHGAQGHSINARVFTRKLHDQLSRNRNEGFEPLHIRGRTGYLMKATLLEHGYTVLIKATIADKEHYLRTEAAHYRYLRRLQGHQIPVCVGNFKPRVSYWYQGEPMAHMMILSWSGTRLQHVINEGNQVFFNKERARVLGVLHSNGVVHRDTEWRNMLWNDQEGTLVVIDLEDVERLRRARPLGASSGNRVPGKHRLSGRKVGQVSSQSAAICV</sequence>
<reference evidence="2" key="2">
    <citation type="journal article" date="2023" name="IMA Fungus">
        <title>Comparative genomic study of the Penicillium genus elucidates a diverse pangenome and 15 lateral gene transfer events.</title>
        <authorList>
            <person name="Petersen C."/>
            <person name="Sorensen T."/>
            <person name="Nielsen M.R."/>
            <person name="Sondergaard T.E."/>
            <person name="Sorensen J.L."/>
            <person name="Fitzpatrick D.A."/>
            <person name="Frisvad J.C."/>
            <person name="Nielsen K.L."/>
        </authorList>
    </citation>
    <scope>NUCLEOTIDE SEQUENCE</scope>
    <source>
        <strain evidence="2">IBT 15544</strain>
    </source>
</reference>
<proteinExistence type="predicted"/>
<dbReference type="GeneID" id="83176285"/>
<dbReference type="AlphaFoldDB" id="A0A9W9N916"/>
<comment type="caution">
    <text evidence="2">The sequence shown here is derived from an EMBL/GenBank/DDBJ whole genome shotgun (WGS) entry which is preliminary data.</text>
</comment>
<reference evidence="2" key="1">
    <citation type="submission" date="2022-12" db="EMBL/GenBank/DDBJ databases">
        <authorList>
            <person name="Petersen C."/>
        </authorList>
    </citation>
    <scope>NUCLEOTIDE SEQUENCE</scope>
    <source>
        <strain evidence="2">IBT 15544</strain>
    </source>
</reference>
<dbReference type="Gene3D" id="1.10.510.10">
    <property type="entry name" value="Transferase(Phosphotransferase) domain 1"/>
    <property type="match status" value="1"/>
</dbReference>
<evidence type="ECO:0000256" key="1">
    <source>
        <dbReference type="SAM" id="MobiDB-lite"/>
    </source>
</evidence>
<feature type="region of interest" description="Disordered" evidence="1">
    <location>
        <begin position="439"/>
        <end position="534"/>
    </location>
</feature>
<dbReference type="RefSeq" id="XP_058311328.1">
    <property type="nucleotide sequence ID" value="XM_058448984.1"/>
</dbReference>
<dbReference type="Proteomes" id="UP001150904">
    <property type="component" value="Unassembled WGS sequence"/>
</dbReference>
<feature type="compositionally biased region" description="Low complexity" evidence="1">
    <location>
        <begin position="490"/>
        <end position="500"/>
    </location>
</feature>
<feature type="compositionally biased region" description="Basic residues" evidence="1">
    <location>
        <begin position="243"/>
        <end position="254"/>
    </location>
</feature>
<evidence type="ECO:0008006" key="4">
    <source>
        <dbReference type="Google" id="ProtNLM"/>
    </source>
</evidence>
<feature type="region of interest" description="Disordered" evidence="1">
    <location>
        <begin position="18"/>
        <end position="75"/>
    </location>
</feature>
<organism evidence="2 3">
    <name type="scientific">Penicillium cinerascens</name>
    <dbReference type="NCBI Taxonomy" id="70096"/>
    <lineage>
        <taxon>Eukaryota</taxon>
        <taxon>Fungi</taxon>
        <taxon>Dikarya</taxon>
        <taxon>Ascomycota</taxon>
        <taxon>Pezizomycotina</taxon>
        <taxon>Eurotiomycetes</taxon>
        <taxon>Eurotiomycetidae</taxon>
        <taxon>Eurotiales</taxon>
        <taxon>Aspergillaceae</taxon>
        <taxon>Penicillium</taxon>
    </lineage>
</organism>
<dbReference type="OrthoDB" id="2156052at2759"/>
<dbReference type="EMBL" id="JAPQKR010000005">
    <property type="protein sequence ID" value="KAJ5215515.1"/>
    <property type="molecule type" value="Genomic_DNA"/>
</dbReference>